<dbReference type="Proteomes" id="UP000178631">
    <property type="component" value="Unassembled WGS sequence"/>
</dbReference>
<evidence type="ECO:0000313" key="3">
    <source>
        <dbReference type="Proteomes" id="UP000178631"/>
    </source>
</evidence>
<evidence type="ECO:0000256" key="1">
    <source>
        <dbReference type="SAM" id="Phobius"/>
    </source>
</evidence>
<keyword evidence="1" id="KW-1133">Transmembrane helix</keyword>
<sequence length="232" mass="26088">MKSRWYANWLIVITVCLFLSSLGLFVLSLKSTVGFTKCAYGDDLGDNCICSLDGKKICDEKVNVDESLESSEFTSDNLKYTYDFTDFIDAGNRVTSNVIFSDISYMGGGLSVTLQIRAFCNDDENVAQQIGFYKLDKERLVLTVSSNIVNDSFSLPCTTRSEFYIGNFPKEVVEEFEVFYQDEFKVLYPANSCVYEGFVRNEGDVYNSNNGCFLCQCEGGENICEQETGCLQ</sequence>
<evidence type="ECO:0000313" key="2">
    <source>
        <dbReference type="EMBL" id="OGC44169.1"/>
    </source>
</evidence>
<reference evidence="2 3" key="1">
    <citation type="journal article" date="2016" name="Nat. Commun.">
        <title>Thousands of microbial genomes shed light on interconnected biogeochemical processes in an aquifer system.</title>
        <authorList>
            <person name="Anantharaman K."/>
            <person name="Brown C.T."/>
            <person name="Hug L.A."/>
            <person name="Sharon I."/>
            <person name="Castelle C.J."/>
            <person name="Probst A.J."/>
            <person name="Thomas B.C."/>
            <person name="Singh A."/>
            <person name="Wilkins M.J."/>
            <person name="Karaoz U."/>
            <person name="Brodie E.L."/>
            <person name="Williams K.H."/>
            <person name="Hubbard S.S."/>
            <person name="Banfield J.F."/>
        </authorList>
    </citation>
    <scope>NUCLEOTIDE SEQUENCE [LARGE SCALE GENOMIC DNA]</scope>
</reference>
<gene>
    <name evidence="2" type="ORF">A3J98_02090</name>
</gene>
<keyword evidence="1" id="KW-0472">Membrane</keyword>
<proteinExistence type="predicted"/>
<keyword evidence="1" id="KW-0812">Transmembrane</keyword>
<comment type="caution">
    <text evidence="2">The sequence shown here is derived from an EMBL/GenBank/DDBJ whole genome shotgun (WGS) entry which is preliminary data.</text>
</comment>
<organism evidence="2 3">
    <name type="scientific">candidate division WS6 bacterium RIFOXYC1_FULL_33_10</name>
    <dbReference type="NCBI Taxonomy" id="1802606"/>
    <lineage>
        <taxon>Bacteria</taxon>
        <taxon>Candidatus Dojkabacteria</taxon>
    </lineage>
</organism>
<dbReference type="AlphaFoldDB" id="A0A1F4UGY0"/>
<protein>
    <submittedName>
        <fullName evidence="2">Uncharacterized protein</fullName>
    </submittedName>
</protein>
<dbReference type="SUPFAM" id="SSF57603">
    <property type="entry name" value="FnI-like domain"/>
    <property type="match status" value="1"/>
</dbReference>
<accession>A0A1F4UGY0</accession>
<feature type="transmembrane region" description="Helical" evidence="1">
    <location>
        <begin position="6"/>
        <end position="27"/>
    </location>
</feature>
<dbReference type="EMBL" id="MEUP01000153">
    <property type="protein sequence ID" value="OGC44169.1"/>
    <property type="molecule type" value="Genomic_DNA"/>
</dbReference>
<name>A0A1F4UGY0_9BACT</name>